<reference evidence="1" key="1">
    <citation type="submission" date="2018-11" db="EMBL/GenBank/DDBJ databases">
        <title>The sequence and de novo assembly of Larimichthys crocea genome using PacBio and Hi-C technologies.</title>
        <authorList>
            <person name="Xu P."/>
            <person name="Chen B."/>
            <person name="Zhou Z."/>
            <person name="Ke Q."/>
            <person name="Wu Y."/>
            <person name="Bai H."/>
            <person name="Pu F."/>
        </authorList>
    </citation>
    <scope>NUCLEOTIDE SEQUENCE</scope>
    <source>
        <tissue evidence="1">Muscle</tissue>
    </source>
</reference>
<dbReference type="Proteomes" id="UP000793456">
    <property type="component" value="Chromosome XVIII"/>
</dbReference>
<gene>
    <name evidence="1" type="ORF">E3U43_011729</name>
</gene>
<protein>
    <submittedName>
        <fullName evidence="1">Uncharacterized protein</fullName>
    </submittedName>
</protein>
<dbReference type="EMBL" id="CM011691">
    <property type="protein sequence ID" value="TMS07636.1"/>
    <property type="molecule type" value="Genomic_DNA"/>
</dbReference>
<accession>A0ACD3QLP3</accession>
<evidence type="ECO:0000313" key="2">
    <source>
        <dbReference type="Proteomes" id="UP000793456"/>
    </source>
</evidence>
<evidence type="ECO:0000313" key="1">
    <source>
        <dbReference type="EMBL" id="TMS07636.1"/>
    </source>
</evidence>
<comment type="caution">
    <text evidence="1">The sequence shown here is derived from an EMBL/GenBank/DDBJ whole genome shotgun (WGS) entry which is preliminary data.</text>
</comment>
<sequence>MNSVLQVCFFGFHIGNKLLNDNLLNDIFQQTHPRFRIHSPMIQAIEFLPAPHQAMTPKEKSVPFELLLLFLPLVSIMCIVIRKPGATAGERAGAGRRQLPGLT</sequence>
<name>A0ACD3QLP3_LARCR</name>
<keyword evidence="2" id="KW-1185">Reference proteome</keyword>
<organism evidence="1 2">
    <name type="scientific">Larimichthys crocea</name>
    <name type="common">Large yellow croaker</name>
    <name type="synonym">Pseudosciaena crocea</name>
    <dbReference type="NCBI Taxonomy" id="215358"/>
    <lineage>
        <taxon>Eukaryota</taxon>
        <taxon>Metazoa</taxon>
        <taxon>Chordata</taxon>
        <taxon>Craniata</taxon>
        <taxon>Vertebrata</taxon>
        <taxon>Euteleostomi</taxon>
        <taxon>Actinopterygii</taxon>
        <taxon>Neopterygii</taxon>
        <taxon>Teleostei</taxon>
        <taxon>Neoteleostei</taxon>
        <taxon>Acanthomorphata</taxon>
        <taxon>Eupercaria</taxon>
        <taxon>Sciaenidae</taxon>
        <taxon>Larimichthys</taxon>
    </lineage>
</organism>
<proteinExistence type="predicted"/>